<sequence length="55" mass="6059">MRALVCHHQIRGNSRQRAQLQPCSSCSFSNSCRTPSAHRAMGIEVSRCAGSELEL</sequence>
<accession>A0A0A9A3M3</accession>
<reference evidence="1" key="2">
    <citation type="journal article" date="2015" name="Data Brief">
        <title>Shoot transcriptome of the giant reed, Arundo donax.</title>
        <authorList>
            <person name="Barrero R.A."/>
            <person name="Guerrero F.D."/>
            <person name="Moolhuijzen P."/>
            <person name="Goolsby J.A."/>
            <person name="Tidwell J."/>
            <person name="Bellgard S.E."/>
            <person name="Bellgard M.I."/>
        </authorList>
    </citation>
    <scope>NUCLEOTIDE SEQUENCE</scope>
    <source>
        <tissue evidence="1">Shoot tissue taken approximately 20 cm above the soil surface</tissue>
    </source>
</reference>
<reference evidence="1" key="1">
    <citation type="submission" date="2014-09" db="EMBL/GenBank/DDBJ databases">
        <authorList>
            <person name="Magalhaes I.L.F."/>
            <person name="Oliveira U."/>
            <person name="Santos F.R."/>
            <person name="Vidigal T.H.D.A."/>
            <person name="Brescovit A.D."/>
            <person name="Santos A.J."/>
        </authorList>
    </citation>
    <scope>NUCLEOTIDE SEQUENCE</scope>
    <source>
        <tissue evidence="1">Shoot tissue taken approximately 20 cm above the soil surface</tissue>
    </source>
</reference>
<name>A0A0A9A3M3_ARUDO</name>
<proteinExistence type="predicted"/>
<protein>
    <submittedName>
        <fullName evidence="1">Uncharacterized protein</fullName>
    </submittedName>
</protein>
<organism evidence="1">
    <name type="scientific">Arundo donax</name>
    <name type="common">Giant reed</name>
    <name type="synonym">Donax arundinaceus</name>
    <dbReference type="NCBI Taxonomy" id="35708"/>
    <lineage>
        <taxon>Eukaryota</taxon>
        <taxon>Viridiplantae</taxon>
        <taxon>Streptophyta</taxon>
        <taxon>Embryophyta</taxon>
        <taxon>Tracheophyta</taxon>
        <taxon>Spermatophyta</taxon>
        <taxon>Magnoliopsida</taxon>
        <taxon>Liliopsida</taxon>
        <taxon>Poales</taxon>
        <taxon>Poaceae</taxon>
        <taxon>PACMAD clade</taxon>
        <taxon>Arundinoideae</taxon>
        <taxon>Arundineae</taxon>
        <taxon>Arundo</taxon>
    </lineage>
</organism>
<evidence type="ECO:0000313" key="1">
    <source>
        <dbReference type="EMBL" id="JAD45686.1"/>
    </source>
</evidence>
<dbReference type="EMBL" id="GBRH01252209">
    <property type="protein sequence ID" value="JAD45686.1"/>
    <property type="molecule type" value="Transcribed_RNA"/>
</dbReference>
<dbReference type="AlphaFoldDB" id="A0A0A9A3M3"/>